<accession>A0A410MHR7</accession>
<gene>
    <name evidence="1" type="ORF">HLI_19675</name>
</gene>
<evidence type="ECO:0008006" key="3">
    <source>
        <dbReference type="Google" id="ProtNLM"/>
    </source>
</evidence>
<evidence type="ECO:0000313" key="2">
    <source>
        <dbReference type="Proteomes" id="UP000287756"/>
    </source>
</evidence>
<dbReference type="AlphaFoldDB" id="A0A410MHR7"/>
<dbReference type="PANTHER" id="PTHR43808:SF27">
    <property type="entry name" value="PROTEIN ROCB"/>
    <property type="match status" value="1"/>
</dbReference>
<dbReference type="InterPro" id="IPR050072">
    <property type="entry name" value="Peptidase_M20A"/>
</dbReference>
<dbReference type="EMBL" id="CP026118">
    <property type="protein sequence ID" value="QAS54274.1"/>
    <property type="molecule type" value="Genomic_DNA"/>
</dbReference>
<dbReference type="PANTHER" id="PTHR43808">
    <property type="entry name" value="ACETYLORNITHINE DEACETYLASE"/>
    <property type="match status" value="1"/>
</dbReference>
<dbReference type="OrthoDB" id="9815360at2"/>
<dbReference type="InterPro" id="IPR012166">
    <property type="entry name" value="Uncharacterised_RocB"/>
</dbReference>
<dbReference type="SUPFAM" id="SSF53187">
    <property type="entry name" value="Zn-dependent exopeptidases"/>
    <property type="match status" value="1"/>
</dbReference>
<dbReference type="Gene3D" id="3.40.630.10">
    <property type="entry name" value="Zn peptidases"/>
    <property type="match status" value="1"/>
</dbReference>
<dbReference type="PIRSF" id="PIRSF010386">
    <property type="entry name" value="RocB"/>
    <property type="match status" value="1"/>
</dbReference>
<evidence type="ECO:0000313" key="1">
    <source>
        <dbReference type="EMBL" id="QAS54274.1"/>
    </source>
</evidence>
<dbReference type="Pfam" id="PF01546">
    <property type="entry name" value="Peptidase_M20"/>
    <property type="match status" value="1"/>
</dbReference>
<dbReference type="Proteomes" id="UP000287756">
    <property type="component" value="Chromosome"/>
</dbReference>
<proteinExistence type="predicted"/>
<reference evidence="1 2" key="1">
    <citation type="submission" date="2018-01" db="EMBL/GenBank/DDBJ databases">
        <title>The whole genome sequencing and assembly of Halobacillus litoralis ERB031 strain.</title>
        <authorList>
            <person name="Lee S.-J."/>
            <person name="Park M.-K."/>
            <person name="Kim J.-Y."/>
            <person name="Lee Y.-J."/>
            <person name="Yi H."/>
            <person name="Bahn Y.-S."/>
            <person name="Kim J.F."/>
            <person name="Lee D.-W."/>
        </authorList>
    </citation>
    <scope>NUCLEOTIDE SEQUENCE [LARGE SCALE GENOMIC DNA]</scope>
    <source>
        <strain evidence="1 2">ERB 031</strain>
    </source>
</reference>
<protein>
    <recommendedName>
        <fullName evidence="3">Peptidase M20</fullName>
    </recommendedName>
</protein>
<organism evidence="1 2">
    <name type="scientific">Halobacillus litoralis</name>
    <dbReference type="NCBI Taxonomy" id="45668"/>
    <lineage>
        <taxon>Bacteria</taxon>
        <taxon>Bacillati</taxon>
        <taxon>Bacillota</taxon>
        <taxon>Bacilli</taxon>
        <taxon>Bacillales</taxon>
        <taxon>Bacillaceae</taxon>
        <taxon>Halobacillus</taxon>
    </lineage>
</organism>
<dbReference type="RefSeq" id="WP_128526542.1">
    <property type="nucleotide sequence ID" value="NZ_CP026118.1"/>
</dbReference>
<sequence length="544" mass="61562">MSLWQTKDQLTDLLCSLVEYPSITNSNEEIAIIEYLYYILEDRDYYKKRPEQLNLHPLDDGRQLLTALVKKDEAKETLVLLAHVDVVGVDDYGSYQNLAFYPRELTQELQKNLQDLPKEAARDLQTGNWLFGRGTMDMKAGLTVHLSLLEKAMAGEFDGNLLLVAVPDEEVNSEGMLAALPALAEIKEKQNLTFKGALNGEPMFSKYPGDSAYYLYTGSIGKTLPGFLCYGKETHAGEPFGGLNANLMVSYLAQEMELNEAFIEKVGGERTPPPLSLMLRDLKHEYSVQTPQAAVAMYNVLYMKQTIQELNEKLLLAAQRAKAKIINHYHHQASFYLEGTQTSAFHPDITILSYEQLYKEAVDRYGKKEVERRQNRLVNLRDQGDRDFSTTLVQSLASLCKDISPMIVLFYSPPFYPSVSSHNDPFIKHGAKVAMDYAKENFDEELEVVEYFTGLSDLSFIGPSSTASSLSDLTKQMPIHGNGFEWPAEVMESITMPIINIGPLGRDPHQWTERLELSYSFEKLPQILTRTIHELFKTERSSTV</sequence>
<name>A0A410MHR7_9BACI</name>
<dbReference type="GO" id="GO:0016787">
    <property type="term" value="F:hydrolase activity"/>
    <property type="evidence" value="ECO:0007669"/>
    <property type="project" value="InterPro"/>
</dbReference>
<dbReference type="InterPro" id="IPR002933">
    <property type="entry name" value="Peptidase_M20"/>
</dbReference>
<dbReference type="KEGG" id="hli:HLI_19675"/>